<dbReference type="GO" id="GO:0004497">
    <property type="term" value="F:monooxygenase activity"/>
    <property type="evidence" value="ECO:0007669"/>
    <property type="project" value="TreeGrafter"/>
</dbReference>
<dbReference type="Gene3D" id="3.50.50.60">
    <property type="entry name" value="FAD/NAD(P)-binding domain"/>
    <property type="match status" value="2"/>
</dbReference>
<dbReference type="Pfam" id="PF13738">
    <property type="entry name" value="Pyr_redox_3"/>
    <property type="match status" value="1"/>
</dbReference>
<dbReference type="EMBL" id="KB467909">
    <property type="protein sequence ID" value="PCH37057.1"/>
    <property type="molecule type" value="Genomic_DNA"/>
</dbReference>
<proteinExistence type="predicted"/>
<dbReference type="SUPFAM" id="SSF51971">
    <property type="entry name" value="Nucleotide-binding domain"/>
    <property type="match status" value="1"/>
</dbReference>
<dbReference type="AlphaFoldDB" id="A0A2H3JM31"/>
<keyword evidence="1" id="KW-0560">Oxidoreductase</keyword>
<evidence type="ECO:0000256" key="2">
    <source>
        <dbReference type="SAM" id="MobiDB-lite"/>
    </source>
</evidence>
<dbReference type="STRING" id="742152.A0A2H3JM31"/>
<dbReference type="OMA" id="MHEFQIP"/>
<keyword evidence="4" id="KW-1185">Reference proteome</keyword>
<dbReference type="GO" id="GO:0050660">
    <property type="term" value="F:flavin adenine dinucleotide binding"/>
    <property type="evidence" value="ECO:0007669"/>
    <property type="project" value="TreeGrafter"/>
</dbReference>
<protein>
    <submittedName>
        <fullName evidence="3">FAD/NAD(P)-binding domain-containing protein</fullName>
    </submittedName>
</protein>
<name>A0A2H3JM31_WOLCO</name>
<dbReference type="InterPro" id="IPR036188">
    <property type="entry name" value="FAD/NAD-bd_sf"/>
</dbReference>
<feature type="region of interest" description="Disordered" evidence="2">
    <location>
        <begin position="1"/>
        <end position="20"/>
    </location>
</feature>
<evidence type="ECO:0000313" key="4">
    <source>
        <dbReference type="Proteomes" id="UP000218811"/>
    </source>
</evidence>
<dbReference type="OrthoDB" id="74360at2759"/>
<dbReference type="PRINTS" id="PR00411">
    <property type="entry name" value="PNDRDTASEI"/>
</dbReference>
<dbReference type="Proteomes" id="UP000218811">
    <property type="component" value="Unassembled WGS sequence"/>
</dbReference>
<dbReference type="SUPFAM" id="SSF51905">
    <property type="entry name" value="FAD/NAD(P)-binding domain"/>
    <property type="match status" value="1"/>
</dbReference>
<dbReference type="PANTHER" id="PTHR43539:SF68">
    <property type="entry name" value="FLAVIN-BINDING MONOOXYGENASE-LIKE PROTEIN (AFU_ORTHOLOGUE AFUA_4G09220)"/>
    <property type="match status" value="1"/>
</dbReference>
<accession>A0A2H3JM31</accession>
<gene>
    <name evidence="3" type="ORF">WOLCODRAFT_109536</name>
</gene>
<organism evidence="3 4">
    <name type="scientific">Wolfiporia cocos (strain MD-104)</name>
    <name type="common">Brown rot fungus</name>
    <dbReference type="NCBI Taxonomy" id="742152"/>
    <lineage>
        <taxon>Eukaryota</taxon>
        <taxon>Fungi</taxon>
        <taxon>Dikarya</taxon>
        <taxon>Basidiomycota</taxon>
        <taxon>Agaricomycotina</taxon>
        <taxon>Agaricomycetes</taxon>
        <taxon>Polyporales</taxon>
        <taxon>Phaeolaceae</taxon>
        <taxon>Wolfiporia</taxon>
    </lineage>
</organism>
<reference evidence="3 4" key="1">
    <citation type="journal article" date="2012" name="Science">
        <title>The Paleozoic origin of enzymatic lignin decomposition reconstructed from 31 fungal genomes.</title>
        <authorList>
            <person name="Floudas D."/>
            <person name="Binder M."/>
            <person name="Riley R."/>
            <person name="Barry K."/>
            <person name="Blanchette R.A."/>
            <person name="Henrissat B."/>
            <person name="Martinez A.T."/>
            <person name="Otillar R."/>
            <person name="Spatafora J.W."/>
            <person name="Yadav J.S."/>
            <person name="Aerts A."/>
            <person name="Benoit I."/>
            <person name="Boyd A."/>
            <person name="Carlson A."/>
            <person name="Copeland A."/>
            <person name="Coutinho P.M."/>
            <person name="de Vries R.P."/>
            <person name="Ferreira P."/>
            <person name="Findley K."/>
            <person name="Foster B."/>
            <person name="Gaskell J."/>
            <person name="Glotzer D."/>
            <person name="Gorecki P."/>
            <person name="Heitman J."/>
            <person name="Hesse C."/>
            <person name="Hori C."/>
            <person name="Igarashi K."/>
            <person name="Jurgens J.A."/>
            <person name="Kallen N."/>
            <person name="Kersten P."/>
            <person name="Kohler A."/>
            <person name="Kuees U."/>
            <person name="Kumar T.K.A."/>
            <person name="Kuo A."/>
            <person name="LaButti K."/>
            <person name="Larrondo L.F."/>
            <person name="Lindquist E."/>
            <person name="Ling A."/>
            <person name="Lombard V."/>
            <person name="Lucas S."/>
            <person name="Lundell T."/>
            <person name="Martin R."/>
            <person name="McLaughlin D.J."/>
            <person name="Morgenstern I."/>
            <person name="Morin E."/>
            <person name="Murat C."/>
            <person name="Nagy L.G."/>
            <person name="Nolan M."/>
            <person name="Ohm R.A."/>
            <person name="Patyshakuliyeva A."/>
            <person name="Rokas A."/>
            <person name="Ruiz-Duenas F.J."/>
            <person name="Sabat G."/>
            <person name="Salamov A."/>
            <person name="Samejima M."/>
            <person name="Schmutz J."/>
            <person name="Slot J.C."/>
            <person name="St John F."/>
            <person name="Stenlid J."/>
            <person name="Sun H."/>
            <person name="Sun S."/>
            <person name="Syed K."/>
            <person name="Tsang A."/>
            <person name="Wiebenga A."/>
            <person name="Young D."/>
            <person name="Pisabarro A."/>
            <person name="Eastwood D.C."/>
            <person name="Martin F."/>
            <person name="Cullen D."/>
            <person name="Grigoriev I.V."/>
            <person name="Hibbett D.S."/>
        </authorList>
    </citation>
    <scope>NUCLEOTIDE SEQUENCE [LARGE SCALE GENOMIC DNA]</scope>
    <source>
        <strain evidence="3 4">MD-104</strain>
    </source>
</reference>
<dbReference type="InterPro" id="IPR050982">
    <property type="entry name" value="Auxin_biosynth/cation_transpt"/>
</dbReference>
<dbReference type="PRINTS" id="PR00368">
    <property type="entry name" value="FADPNR"/>
</dbReference>
<dbReference type="PANTHER" id="PTHR43539">
    <property type="entry name" value="FLAVIN-BINDING MONOOXYGENASE-LIKE PROTEIN (AFU_ORTHOLOGUE AFUA_4G09220)"/>
    <property type="match status" value="1"/>
</dbReference>
<evidence type="ECO:0000256" key="1">
    <source>
        <dbReference type="ARBA" id="ARBA00023002"/>
    </source>
</evidence>
<evidence type="ECO:0000313" key="3">
    <source>
        <dbReference type="EMBL" id="PCH37057.1"/>
    </source>
</evidence>
<sequence length="610" mass="67534">MSAVSARDQATRNPQLPTSDKLHYEIPADQSPLALAKAWCQSFSLALQSVPLGGQLAQLILEDGFWRDLYALSWDFRSIHGISLVVSYLEAHLSVAGFRSVNLIENGLQAPAFSSPFPDLTFLQLCFDFETSIGKCLGICRLVNNEGHWKAYTVTTSLEEFHKFPERIGAMRNPTFYQGTWAEKRQAEVECPNNDPTVVIIGAGHTGLETAARLNNLGVPTLVIEKTARIGDVWRHRYKTLSLHDPVWYDQMPLMPFPAPWPKYAPATKLGDWFEAYAQTLEINVWTSSHISSAKWDSTTKKWNIVVQRGASTRSLIAKHIIVATGVSGGVPNIPNIPGRAEFGGLVLHSSQFTSAADYLGKRVLVIGACNSGQDIAHDFANYGADVTMFQRSSTFVMSVKVTDALVGDLYNENVPIDHADRLNFSFPFAVVRLLHQRLFPHFAATIDRDLLEDLNRVGFRTNCGPDNAGVLPLWYCRAGGYFIDTGAAQKIIDGQIKLKSGGAIERYTRTGVCFMDGTDVAADVVIYATGYADGGDARATVKDICDPEVLAKLKPVWGVDEEDELRSVWRDSGHEGLWFAMGNFPISRFYSRFLAMRIKAQEEGLTVNL</sequence>